<dbReference type="Proteomes" id="UP000000272">
    <property type="component" value="Chromosome"/>
</dbReference>
<dbReference type="Pfam" id="PF07786">
    <property type="entry name" value="HGSNAT_cat"/>
    <property type="match status" value="1"/>
</dbReference>
<feature type="domain" description="Heparan-alpha-glucosaminide N-acetyltransferase catalytic" evidence="2">
    <location>
        <begin position="3"/>
        <end position="211"/>
    </location>
</feature>
<evidence type="ECO:0000259" key="2">
    <source>
        <dbReference type="Pfam" id="PF07786"/>
    </source>
</evidence>
<name>D9RZ55_THEOJ</name>
<evidence type="ECO:0000313" key="3">
    <source>
        <dbReference type="EMBL" id="ADL08609.1"/>
    </source>
</evidence>
<keyword evidence="1" id="KW-0472">Membrane</keyword>
<feature type="transmembrane region" description="Helical" evidence="1">
    <location>
        <begin position="202"/>
        <end position="220"/>
    </location>
</feature>
<feature type="transmembrane region" description="Helical" evidence="1">
    <location>
        <begin position="159"/>
        <end position="181"/>
    </location>
</feature>
<feature type="transmembrane region" description="Helical" evidence="1">
    <location>
        <begin position="43"/>
        <end position="64"/>
    </location>
</feature>
<keyword evidence="1" id="KW-1133">Transmembrane helix</keyword>
<dbReference type="InterPro" id="IPR012429">
    <property type="entry name" value="HGSNAT_cat"/>
</dbReference>
<dbReference type="KEGG" id="toc:Toce_1879"/>
<dbReference type="eggNOG" id="COG3503">
    <property type="taxonomic scope" value="Bacteria"/>
</dbReference>
<keyword evidence="1" id="KW-0812">Transmembrane</keyword>
<accession>D9RZ55</accession>
<reference evidence="3 4" key="1">
    <citation type="journal article" date="2010" name="Stand. Genomic Sci.">
        <title>Complete genome sequence of Thermosediminibacter oceani type strain (JW/IW-1228P).</title>
        <authorList>
            <person name="Pitluck S."/>
            <person name="Yasawong M."/>
            <person name="Munk C."/>
            <person name="Nolan M."/>
            <person name="Lapidus A."/>
            <person name="Lucas S."/>
            <person name="Glavina Del Rio T."/>
            <person name="Tice H."/>
            <person name="Cheng J.F."/>
            <person name="Bruce D."/>
            <person name="Detter C."/>
            <person name="Tapia R."/>
            <person name="Han C."/>
            <person name="Goodwin L."/>
            <person name="Liolios K."/>
            <person name="Ivanova N."/>
            <person name="Mavromatis K."/>
            <person name="Mikhailova N."/>
            <person name="Pati A."/>
            <person name="Chen A."/>
            <person name="Palaniappan K."/>
            <person name="Land M."/>
            <person name="Hauser L."/>
            <person name="Chang Y.J."/>
            <person name="Jeffries C.D."/>
            <person name="Rohde M."/>
            <person name="Spring S."/>
            <person name="Sikorski J."/>
            <person name="Goker M."/>
            <person name="Woyke T."/>
            <person name="Bristow J."/>
            <person name="Eisen J.A."/>
            <person name="Markowitz V."/>
            <person name="Hugenholtz P."/>
            <person name="Kyrpides N.C."/>
            <person name="Klenk H.P."/>
        </authorList>
    </citation>
    <scope>NUCLEOTIDE SEQUENCE [LARGE SCALE GENOMIC DNA]</scope>
    <source>
        <strain evidence="4">ATCC BAA-1034 / DSM 16646 / JW/IW-1228P</strain>
    </source>
</reference>
<feature type="transmembrane region" description="Helical" evidence="1">
    <location>
        <begin position="94"/>
        <end position="112"/>
    </location>
</feature>
<evidence type="ECO:0000313" key="4">
    <source>
        <dbReference type="Proteomes" id="UP000000272"/>
    </source>
</evidence>
<dbReference type="AlphaFoldDB" id="D9RZ55"/>
<evidence type="ECO:0000256" key="1">
    <source>
        <dbReference type="SAM" id="Phobius"/>
    </source>
</evidence>
<dbReference type="OrthoDB" id="9807591at2"/>
<dbReference type="HOGENOM" id="CLU_067755_0_1_9"/>
<keyword evidence="4" id="KW-1185">Reference proteome</keyword>
<proteinExistence type="predicted"/>
<sequence length="226" mass="25705">MKRIVELDFFRGIAIVLMVIFHAVFDLSYYFGVDIDYTRGFWYYEGKLSAIMFIAIAGISSCFSCRPVLRGIRIFLLGMALTAATYTLDKTNYIKFGILHFLGSAYMISGLLKRMKPAAVILLGTATIATGIYFNTLTVRNPYVFPFGLTTRSFASLDYYPLLPYFGVFLYGTALGQLFYARGFRLLGTLTENPLSRLGRHSLFIYLVHQPILLFLFYLVRRTGLL</sequence>
<gene>
    <name evidence="3" type="ordered locus">Toce_1879</name>
</gene>
<dbReference type="RefSeq" id="WP_013276630.1">
    <property type="nucleotide sequence ID" value="NC_014377.1"/>
</dbReference>
<organism evidence="3 4">
    <name type="scientific">Thermosediminibacter oceani (strain ATCC BAA-1034 / DSM 16646 / JW/IW-1228P)</name>
    <dbReference type="NCBI Taxonomy" id="555079"/>
    <lineage>
        <taxon>Bacteria</taxon>
        <taxon>Bacillati</taxon>
        <taxon>Bacillota</taxon>
        <taxon>Clostridia</taxon>
        <taxon>Thermosediminibacterales</taxon>
        <taxon>Thermosediminibacteraceae</taxon>
        <taxon>Thermosediminibacter</taxon>
    </lineage>
</organism>
<feature type="transmembrane region" description="Helical" evidence="1">
    <location>
        <begin position="119"/>
        <end position="139"/>
    </location>
</feature>
<dbReference type="STRING" id="555079.Toce_1879"/>
<protein>
    <recommendedName>
        <fullName evidence="2">Heparan-alpha-glucosaminide N-acetyltransferase catalytic domain-containing protein</fullName>
    </recommendedName>
</protein>
<feature type="transmembrane region" description="Helical" evidence="1">
    <location>
        <begin position="12"/>
        <end position="31"/>
    </location>
</feature>
<dbReference type="EMBL" id="CP002131">
    <property type="protein sequence ID" value="ADL08609.1"/>
    <property type="molecule type" value="Genomic_DNA"/>
</dbReference>